<feature type="transmembrane region" description="Helical" evidence="3">
    <location>
        <begin position="165"/>
        <end position="188"/>
    </location>
</feature>
<dbReference type="CDD" id="cd07440">
    <property type="entry name" value="RGS"/>
    <property type="match status" value="1"/>
</dbReference>
<dbReference type="OrthoDB" id="10262499at2759"/>
<feature type="transmembrane region" description="Helical" evidence="3">
    <location>
        <begin position="499"/>
        <end position="527"/>
    </location>
</feature>
<dbReference type="OMA" id="DTEMIME"/>
<comment type="caution">
    <text evidence="5">The sequence shown here is derived from an EMBL/GenBank/DDBJ whole genome shotgun (WGS) entry which is preliminary data.</text>
</comment>
<organism evidence="5 6">
    <name type="scientific">Naegleria fowleri</name>
    <name type="common">Brain eating amoeba</name>
    <dbReference type="NCBI Taxonomy" id="5763"/>
    <lineage>
        <taxon>Eukaryota</taxon>
        <taxon>Discoba</taxon>
        <taxon>Heterolobosea</taxon>
        <taxon>Tetramitia</taxon>
        <taxon>Eutetramitia</taxon>
        <taxon>Vahlkampfiidae</taxon>
        <taxon>Naegleria</taxon>
    </lineage>
</organism>
<feature type="transmembrane region" description="Helical" evidence="3">
    <location>
        <begin position="568"/>
        <end position="592"/>
    </location>
</feature>
<dbReference type="PANTHER" id="PTHR10845:SF192">
    <property type="entry name" value="DOUBLE HIT, ISOFORM B"/>
    <property type="match status" value="1"/>
</dbReference>
<feature type="coiled-coil region" evidence="1">
    <location>
        <begin position="783"/>
        <end position="810"/>
    </location>
</feature>
<dbReference type="InterPro" id="IPR044926">
    <property type="entry name" value="RGS_subdomain_2"/>
</dbReference>
<feature type="compositionally biased region" description="Basic and acidic residues" evidence="2">
    <location>
        <begin position="383"/>
        <end position="399"/>
    </location>
</feature>
<dbReference type="InterPro" id="IPR036305">
    <property type="entry name" value="RGS_sf"/>
</dbReference>
<evidence type="ECO:0000256" key="2">
    <source>
        <dbReference type="SAM" id="MobiDB-lite"/>
    </source>
</evidence>
<dbReference type="VEuPathDB" id="AmoebaDB:NF0000380"/>
<feature type="transmembrane region" description="Helical" evidence="3">
    <location>
        <begin position="194"/>
        <end position="215"/>
    </location>
</feature>
<dbReference type="VEuPathDB" id="AmoebaDB:FDP41_007376"/>
<evidence type="ECO:0000313" key="5">
    <source>
        <dbReference type="EMBL" id="KAF0984199.1"/>
    </source>
</evidence>
<reference evidence="5 6" key="1">
    <citation type="journal article" date="2019" name="Sci. Rep.">
        <title>Nanopore sequencing improves the draft genome of the human pathogenic amoeba Naegleria fowleri.</title>
        <authorList>
            <person name="Liechti N."/>
            <person name="Schurch N."/>
            <person name="Bruggmann R."/>
            <person name="Wittwer M."/>
        </authorList>
    </citation>
    <scope>NUCLEOTIDE SEQUENCE [LARGE SCALE GENOMIC DNA]</scope>
    <source>
        <strain evidence="5 6">ATCC 30894</strain>
    </source>
</reference>
<dbReference type="SMART" id="SM00315">
    <property type="entry name" value="RGS"/>
    <property type="match status" value="1"/>
</dbReference>
<keyword evidence="3" id="KW-1133">Transmembrane helix</keyword>
<dbReference type="VEuPathDB" id="AmoebaDB:NfTy_002680"/>
<gene>
    <name evidence="5" type="ORF">FDP41_007376</name>
</gene>
<evidence type="ECO:0000256" key="1">
    <source>
        <dbReference type="SAM" id="Coils"/>
    </source>
</evidence>
<dbReference type="PANTHER" id="PTHR10845">
    <property type="entry name" value="REGULATOR OF G PROTEIN SIGNALING"/>
    <property type="match status" value="1"/>
</dbReference>
<dbReference type="GeneID" id="68114594"/>
<accession>A0A6A5CFY6</accession>
<dbReference type="InterPro" id="IPR016137">
    <property type="entry name" value="RGS"/>
</dbReference>
<dbReference type="AlphaFoldDB" id="A0A6A5CFY6"/>
<feature type="transmembrane region" description="Helical" evidence="3">
    <location>
        <begin position="638"/>
        <end position="660"/>
    </location>
</feature>
<feature type="transmembrane region" description="Helical" evidence="3">
    <location>
        <begin position="127"/>
        <end position="153"/>
    </location>
</feature>
<evidence type="ECO:0000259" key="4">
    <source>
        <dbReference type="PROSITE" id="PS50132"/>
    </source>
</evidence>
<proteinExistence type="predicted"/>
<keyword evidence="3" id="KW-0812">Transmembrane</keyword>
<dbReference type="Pfam" id="PF00615">
    <property type="entry name" value="RGS"/>
    <property type="match status" value="1"/>
</dbReference>
<dbReference type="PROSITE" id="PS50132">
    <property type="entry name" value="RGS"/>
    <property type="match status" value="1"/>
</dbReference>
<dbReference type="Proteomes" id="UP000444721">
    <property type="component" value="Unassembled WGS sequence"/>
</dbReference>
<dbReference type="Gene3D" id="1.10.167.10">
    <property type="entry name" value="Regulator of G-protein Signalling 4, domain 2"/>
    <property type="match status" value="1"/>
</dbReference>
<evidence type="ECO:0000256" key="3">
    <source>
        <dbReference type="SAM" id="Phobius"/>
    </source>
</evidence>
<feature type="region of interest" description="Disordered" evidence="2">
    <location>
        <begin position="378"/>
        <end position="399"/>
    </location>
</feature>
<keyword evidence="3" id="KW-0472">Membrane</keyword>
<dbReference type="RefSeq" id="XP_044568912.1">
    <property type="nucleotide sequence ID" value="XM_044711114.1"/>
</dbReference>
<sequence length="815" mass="92330">MFKDTTRLNASLEIYHSTSSLHSLTLELFLSIFHLNFFNGGGVDGGHHSNVMNHHFSNSYINYKWILFNSYPISSSSPFSFNELLQNFSSNSTTFNSTRLCDSSLLNTSWSREPNGHVDYGLCPDTYISFALCLTFLLIYFTTIVLSGVGVVWKRRSGHVSARNPIYLFFTLIAGFVFISGMLLRIIIGRKIYPCGLLTICFFSFPPAISLPTIFRLMRGFFMYKINLLKTKLFDHSSSNVTPIHGNVSRDDDFNQQSFELVSSSLSIQPLNSTMHSLTNSSFNNSNIDTNNSNNTNNTNHAINAKNITVGPTSMFGNDDSTQQRVATTLAGTDHDDEISNVAVDITLPTDLMVSGMCIMTNVSFSESEKTFVTNETTNNHTVNHDDSESFQKETKEEGIKKTYSSDMAHRSVASENSDGSGIGNGAMVGFILNPTTTTSSSQMGMMNNNHATTNYYNDEYDTEMIMEDSESAVDLSTWNMSDYKDMSEMRSELRKLKIFNFLLSYKFICVVYALAFLFGIILWFVAGGIEEALYNHNSDSNNRKRIFLLDGGILVFDRGCGMSTNSILIIGLESIVYIIVEAVFLIITFFVDRDTWGIKKETIALILIQVLSAILFIILGTLEVVQSLVDYYVPYGFVLWGYMFLEIIVAVTLPLLYAIRSDIKEEEARQERLFDSKESGLEKILKNKKTFHLMLDFARRSFAPESVQCWRDIQRFKNSKRLNRKKAAMHILNAYLTLGAPLELNMPHIEEKRQELLSMIEKSEKISPNLFVTIQDHCLNDMADLFERLKNLNKEIAEIVNKHRRIVANQKELN</sequence>
<dbReference type="VEuPathDB" id="AmoebaDB:NF0040280"/>
<keyword evidence="1" id="KW-0175">Coiled coil</keyword>
<name>A0A6A5CFY6_NAEFO</name>
<dbReference type="SUPFAM" id="SSF48097">
    <property type="entry name" value="Regulator of G-protein signaling, RGS"/>
    <property type="match status" value="1"/>
</dbReference>
<dbReference type="EMBL" id="VFQX01000003">
    <property type="protein sequence ID" value="KAF0984199.1"/>
    <property type="molecule type" value="Genomic_DNA"/>
</dbReference>
<feature type="transmembrane region" description="Helical" evidence="3">
    <location>
        <begin position="604"/>
        <end position="626"/>
    </location>
</feature>
<protein>
    <recommendedName>
        <fullName evidence="4">RGS domain-containing protein</fullName>
    </recommendedName>
</protein>
<feature type="domain" description="RGS" evidence="4">
    <location>
        <begin position="681"/>
        <end position="772"/>
    </location>
</feature>
<evidence type="ECO:0000313" key="6">
    <source>
        <dbReference type="Proteomes" id="UP000444721"/>
    </source>
</evidence>
<keyword evidence="6" id="KW-1185">Reference proteome</keyword>